<comment type="caution">
    <text evidence="2">The sequence shown here is derived from an EMBL/GenBank/DDBJ whole genome shotgun (WGS) entry which is preliminary data.</text>
</comment>
<dbReference type="PROSITE" id="PS51318">
    <property type="entry name" value="TAT"/>
    <property type="match status" value="1"/>
</dbReference>
<feature type="chain" id="PRO_5001461422" description="Twin-arginine translocation pathway signal protein" evidence="1">
    <location>
        <begin position="28"/>
        <end position="167"/>
    </location>
</feature>
<reference evidence="2 3" key="1">
    <citation type="submission" date="2014-02" db="EMBL/GenBank/DDBJ databases">
        <title>Expanding our view of genomic diversity in Candidatus Accumulibacter clades.</title>
        <authorList>
            <person name="Skennerton C.T."/>
            <person name="Barr J.J."/>
            <person name="Slater F.R."/>
            <person name="Bond P.L."/>
            <person name="Tyson G.W."/>
        </authorList>
    </citation>
    <scope>NUCLEOTIDE SEQUENCE [LARGE SCALE GENOMIC DNA]</scope>
    <source>
        <strain evidence="3">BA-92</strain>
    </source>
</reference>
<dbReference type="PATRIC" id="fig|1454003.3.peg.756"/>
<dbReference type="EMBL" id="JEMX01000012">
    <property type="protein sequence ID" value="EXI82291.1"/>
    <property type="molecule type" value="Genomic_DNA"/>
</dbReference>
<name>A0A011P3V1_9PROT</name>
<sequence precursor="true">MKFGRRQFLRTGLAGSLLLSFSGWLNAAGPRRFSDAERAMLGAVVNAMLDGVLPAQGQQRRPLVARTVDGIASAVGGLSAASQQEIGELFGLLVIAPARLMLAGVSKPWSEASVAEVGEFLQSWRSSRLSLLQSAYGALHDLTYGAWYGRPETWEAISYPGPPRGYF</sequence>
<dbReference type="Proteomes" id="UP000021816">
    <property type="component" value="Unassembled WGS sequence"/>
</dbReference>
<keyword evidence="1" id="KW-0732">Signal</keyword>
<evidence type="ECO:0000256" key="1">
    <source>
        <dbReference type="SAM" id="SignalP"/>
    </source>
</evidence>
<evidence type="ECO:0000313" key="3">
    <source>
        <dbReference type="Proteomes" id="UP000021816"/>
    </source>
</evidence>
<evidence type="ECO:0008006" key="4">
    <source>
        <dbReference type="Google" id="ProtNLM"/>
    </source>
</evidence>
<accession>A0A011P3V1</accession>
<dbReference type="AlphaFoldDB" id="A0A011P3V1"/>
<dbReference type="STRING" id="1454003.AW10_00739"/>
<gene>
    <name evidence="2" type="ORF">AW10_00739</name>
</gene>
<feature type="signal peptide" evidence="1">
    <location>
        <begin position="1"/>
        <end position="27"/>
    </location>
</feature>
<organism evidence="2 3">
    <name type="scientific">Candidatus Accumulibacter appositus</name>
    <dbReference type="NCBI Taxonomy" id="1454003"/>
    <lineage>
        <taxon>Bacteria</taxon>
        <taxon>Pseudomonadati</taxon>
        <taxon>Pseudomonadota</taxon>
        <taxon>Betaproteobacteria</taxon>
        <taxon>Candidatus Accumulibacter</taxon>
    </lineage>
</organism>
<protein>
    <recommendedName>
        <fullName evidence="4">Twin-arginine translocation pathway signal protein</fullName>
    </recommendedName>
</protein>
<evidence type="ECO:0000313" key="2">
    <source>
        <dbReference type="EMBL" id="EXI82291.1"/>
    </source>
</evidence>
<proteinExistence type="predicted"/>
<dbReference type="InterPro" id="IPR006311">
    <property type="entry name" value="TAT_signal"/>
</dbReference>